<proteinExistence type="predicted"/>
<gene>
    <name evidence="1" type="ORF">M9H77_10090</name>
</gene>
<dbReference type="EMBL" id="CM044702">
    <property type="protein sequence ID" value="KAI5679140.1"/>
    <property type="molecule type" value="Genomic_DNA"/>
</dbReference>
<accession>A0ACC0C2N5</accession>
<sequence>MAISISESNKNPRIFSIPEIKFQSGCSRGMPVLGFGTAADPPVDSETTKEAVLRAIELGYRHFDTAALYYSEQPLGEAIIEAIKRGLIKNREELFITSKLWCSDAHGDLVLPAIKKTLENLKMDYIDLYLIHWPVSSKPGIYEYPIKKQDFLPMDFKSVWAAMEECQNLGFTKSIGVSNFSCKKLEYVLAIARIPPAINQVEVNPCWQQKKLREFCKANGIIVTAYSPLGAVGTFYGTNRVMESEVLKEIAQTKGKTVAQVSLRWAYEQGIGVVVKSFSKERMEKNLEIFNWELSEIDSKKISEMPQGRACLGKDYTSEYGPFKTIEQLWDGEI</sequence>
<reference evidence="2" key="1">
    <citation type="journal article" date="2023" name="Nat. Plants">
        <title>Single-cell RNA sequencing provides a high-resolution roadmap for understanding the multicellular compartmentation of specialized metabolism.</title>
        <authorList>
            <person name="Sun S."/>
            <person name="Shen X."/>
            <person name="Li Y."/>
            <person name="Li Y."/>
            <person name="Wang S."/>
            <person name="Li R."/>
            <person name="Zhang H."/>
            <person name="Shen G."/>
            <person name="Guo B."/>
            <person name="Wei J."/>
            <person name="Xu J."/>
            <person name="St-Pierre B."/>
            <person name="Chen S."/>
            <person name="Sun C."/>
        </authorList>
    </citation>
    <scope>NUCLEOTIDE SEQUENCE [LARGE SCALE GENOMIC DNA]</scope>
</reference>
<dbReference type="Proteomes" id="UP001060085">
    <property type="component" value="Linkage Group LG02"/>
</dbReference>
<protein>
    <submittedName>
        <fullName evidence="1">Uncharacterized protein</fullName>
    </submittedName>
</protein>
<comment type="caution">
    <text evidence="1">The sequence shown here is derived from an EMBL/GenBank/DDBJ whole genome shotgun (WGS) entry which is preliminary data.</text>
</comment>
<organism evidence="1 2">
    <name type="scientific">Catharanthus roseus</name>
    <name type="common">Madagascar periwinkle</name>
    <name type="synonym">Vinca rosea</name>
    <dbReference type="NCBI Taxonomy" id="4058"/>
    <lineage>
        <taxon>Eukaryota</taxon>
        <taxon>Viridiplantae</taxon>
        <taxon>Streptophyta</taxon>
        <taxon>Embryophyta</taxon>
        <taxon>Tracheophyta</taxon>
        <taxon>Spermatophyta</taxon>
        <taxon>Magnoliopsida</taxon>
        <taxon>eudicotyledons</taxon>
        <taxon>Gunneridae</taxon>
        <taxon>Pentapetalae</taxon>
        <taxon>asterids</taxon>
        <taxon>lamiids</taxon>
        <taxon>Gentianales</taxon>
        <taxon>Apocynaceae</taxon>
        <taxon>Rauvolfioideae</taxon>
        <taxon>Vinceae</taxon>
        <taxon>Catharanthinae</taxon>
        <taxon>Catharanthus</taxon>
    </lineage>
</organism>
<evidence type="ECO:0000313" key="2">
    <source>
        <dbReference type="Proteomes" id="UP001060085"/>
    </source>
</evidence>
<evidence type="ECO:0000313" key="1">
    <source>
        <dbReference type="EMBL" id="KAI5679140.1"/>
    </source>
</evidence>
<name>A0ACC0C2N5_CATRO</name>
<keyword evidence="2" id="KW-1185">Reference proteome</keyword>